<dbReference type="Gene3D" id="1.10.357.10">
    <property type="entry name" value="Tetracycline Repressor, domain 2"/>
    <property type="match status" value="1"/>
</dbReference>
<dbReference type="Proteomes" id="UP000196320">
    <property type="component" value="Unassembled WGS sequence"/>
</dbReference>
<keyword evidence="2" id="KW-1185">Reference proteome</keyword>
<accession>A0A1R4KNH7</accession>
<evidence type="ECO:0000313" key="1">
    <source>
        <dbReference type="EMBL" id="SJN45687.1"/>
    </source>
</evidence>
<dbReference type="SUPFAM" id="SSF48498">
    <property type="entry name" value="Tetracyclin repressor-like, C-terminal domain"/>
    <property type="match status" value="1"/>
</dbReference>
<proteinExistence type="predicted"/>
<organism evidence="1 2">
    <name type="scientific">Microbacterium esteraromaticum</name>
    <dbReference type="NCBI Taxonomy" id="57043"/>
    <lineage>
        <taxon>Bacteria</taxon>
        <taxon>Bacillati</taxon>
        <taxon>Actinomycetota</taxon>
        <taxon>Actinomycetes</taxon>
        <taxon>Micrococcales</taxon>
        <taxon>Microbacteriaceae</taxon>
        <taxon>Microbacterium</taxon>
    </lineage>
</organism>
<dbReference type="InterPro" id="IPR036271">
    <property type="entry name" value="Tet_transcr_reg_TetR-rel_C_sf"/>
</dbReference>
<gene>
    <name evidence="1" type="ORF">FM104_14205</name>
</gene>
<evidence type="ECO:0008006" key="3">
    <source>
        <dbReference type="Google" id="ProtNLM"/>
    </source>
</evidence>
<reference evidence="1 2" key="1">
    <citation type="submission" date="2017-02" db="EMBL/GenBank/DDBJ databases">
        <authorList>
            <person name="Peterson S.W."/>
        </authorList>
    </citation>
    <scope>NUCLEOTIDE SEQUENCE [LARGE SCALE GENOMIC DNA]</scope>
    <source>
        <strain evidence="1 2">B Mb 05.01</strain>
    </source>
</reference>
<dbReference type="AlphaFoldDB" id="A0A1R4KNH7"/>
<dbReference type="EMBL" id="FUKO01000039">
    <property type="protein sequence ID" value="SJN45687.1"/>
    <property type="molecule type" value="Genomic_DNA"/>
</dbReference>
<name>A0A1R4KNH7_9MICO</name>
<protein>
    <recommendedName>
        <fullName evidence="3">Transcriptional regulator, TetR family</fullName>
    </recommendedName>
</protein>
<sequence>MPHPDWIELVESVLNAAIGNGTLRPDIDAPTTARTLIYLFIGTQVSSYISDDWQSLPETVETILSATLRNLASPVHLDLPR</sequence>
<evidence type="ECO:0000313" key="2">
    <source>
        <dbReference type="Proteomes" id="UP000196320"/>
    </source>
</evidence>